<dbReference type="RefSeq" id="WP_343922987.1">
    <property type="nucleotide sequence ID" value="NZ_BAAAIR010000027.1"/>
</dbReference>
<dbReference type="GO" id="GO:0004519">
    <property type="term" value="F:endonuclease activity"/>
    <property type="evidence" value="ECO:0007669"/>
    <property type="project" value="UniProtKB-KW"/>
</dbReference>
<gene>
    <name evidence="2" type="ORF">ACFPK8_14820</name>
</gene>
<keyword evidence="3" id="KW-1185">Reference proteome</keyword>
<dbReference type="InterPro" id="IPR041025">
    <property type="entry name" value="HNH_repeat"/>
</dbReference>
<dbReference type="EMBL" id="JBHSLN010000082">
    <property type="protein sequence ID" value="MFC5298782.1"/>
    <property type="molecule type" value="Genomic_DNA"/>
</dbReference>
<evidence type="ECO:0000313" key="2">
    <source>
        <dbReference type="EMBL" id="MFC5298782.1"/>
    </source>
</evidence>
<dbReference type="InterPro" id="IPR007630">
    <property type="entry name" value="RNA_pol_sigma70_r4"/>
</dbReference>
<evidence type="ECO:0000259" key="1">
    <source>
        <dbReference type="Pfam" id="PF04545"/>
    </source>
</evidence>
<keyword evidence="2" id="KW-0540">Nuclease</keyword>
<proteinExistence type="predicted"/>
<dbReference type="InterPro" id="IPR036388">
    <property type="entry name" value="WH-like_DNA-bd_sf"/>
</dbReference>
<organism evidence="2 3">
    <name type="scientific">Brachybacterium tyrofermentans</name>
    <dbReference type="NCBI Taxonomy" id="47848"/>
    <lineage>
        <taxon>Bacteria</taxon>
        <taxon>Bacillati</taxon>
        <taxon>Actinomycetota</taxon>
        <taxon>Actinomycetes</taxon>
        <taxon>Micrococcales</taxon>
        <taxon>Dermabacteraceae</taxon>
        <taxon>Brachybacterium</taxon>
    </lineage>
</organism>
<dbReference type="Pfam" id="PF18780">
    <property type="entry name" value="HNH_repeat"/>
    <property type="match status" value="1"/>
</dbReference>
<dbReference type="Gene3D" id="1.10.10.10">
    <property type="entry name" value="Winged helix-like DNA-binding domain superfamily/Winged helix DNA-binding domain"/>
    <property type="match status" value="1"/>
</dbReference>
<feature type="domain" description="RNA polymerase sigma-70 region 4" evidence="1">
    <location>
        <begin position="152"/>
        <end position="175"/>
    </location>
</feature>
<dbReference type="GeneID" id="303296577"/>
<keyword evidence="2" id="KW-0378">Hydrolase</keyword>
<reference evidence="3" key="1">
    <citation type="journal article" date="2019" name="Int. J. Syst. Evol. Microbiol.">
        <title>The Global Catalogue of Microorganisms (GCM) 10K type strain sequencing project: providing services to taxonomists for standard genome sequencing and annotation.</title>
        <authorList>
            <consortium name="The Broad Institute Genomics Platform"/>
            <consortium name="The Broad Institute Genome Sequencing Center for Infectious Disease"/>
            <person name="Wu L."/>
            <person name="Ma J."/>
        </authorList>
    </citation>
    <scope>NUCLEOTIDE SEQUENCE [LARGE SCALE GENOMIC DNA]</scope>
    <source>
        <strain evidence="3">CGMCC 1.16455</strain>
    </source>
</reference>
<keyword evidence="2" id="KW-0255">Endonuclease</keyword>
<evidence type="ECO:0000313" key="3">
    <source>
        <dbReference type="Proteomes" id="UP001595937"/>
    </source>
</evidence>
<dbReference type="Proteomes" id="UP001595937">
    <property type="component" value="Unassembled WGS sequence"/>
</dbReference>
<protein>
    <submittedName>
        <fullName evidence="2">Homing endonuclease associated repeat-containing protein</fullName>
    </submittedName>
</protein>
<accession>A0ABW0FHV1</accession>
<dbReference type="Pfam" id="PF04545">
    <property type="entry name" value="Sigma70_r4"/>
    <property type="match status" value="1"/>
</dbReference>
<name>A0ABW0FHV1_9MICO</name>
<comment type="caution">
    <text evidence="2">The sequence shown here is derived from an EMBL/GenBank/DDBJ whole genome shotgun (WGS) entry which is preliminary data.</text>
</comment>
<sequence length="535" mass="58483">MTTETFSRTGTSLIDDAPLDAAGLSEDGIRRALDLSQQGFLASEIAEMLEARLDDVDAALGALVPGGALAIRTALRRRLRGWRGEHGDDTWSEAEAAFGVPHAHVLRMVRAPRDQEAGIVELGEPGFLDTVLSGEECADARAARCAQLYAFGATLQEVGDLFGVTRERIRQILGRSTPWSSTDLNVAAKALREARRREQEAAVQAWSLTHPAAPIAASVVELGLSEDQVREKLGRLRSRHESTFATSRTPTRRTQEQIIEDLRTFYAETGKLTCQAFSDWAREQDVPGHQTAAIRFGTWNEALRAAGVAEATGAPRSAFTDDDLWAAVISAVRAPDGGTTYRAVSEWLAARPAAPSGVLIRHRLRGPHARSWVEIITTALEAVNDPSALDPTWVDAVTATRDWDTPREEITPIEHILEAVRELGPMVTTNQYRDWARANGRPTMQTLQRRSGKVWSEMLAEAGGTPNASKVKGRSRDEVGEFVDRFLDDRPEGTSSEYSAWAPDRSAPSLSTVVDRFDSWSAAIEGARSSGRKVI</sequence>